<organism evidence="1 2">
    <name type="scientific">Auriscalpium vulgare</name>
    <dbReference type="NCBI Taxonomy" id="40419"/>
    <lineage>
        <taxon>Eukaryota</taxon>
        <taxon>Fungi</taxon>
        <taxon>Dikarya</taxon>
        <taxon>Basidiomycota</taxon>
        <taxon>Agaricomycotina</taxon>
        <taxon>Agaricomycetes</taxon>
        <taxon>Russulales</taxon>
        <taxon>Auriscalpiaceae</taxon>
        <taxon>Auriscalpium</taxon>
    </lineage>
</organism>
<evidence type="ECO:0000313" key="2">
    <source>
        <dbReference type="Proteomes" id="UP000814033"/>
    </source>
</evidence>
<reference evidence="1" key="1">
    <citation type="submission" date="2021-02" db="EMBL/GenBank/DDBJ databases">
        <authorList>
            <consortium name="DOE Joint Genome Institute"/>
            <person name="Ahrendt S."/>
            <person name="Looney B.P."/>
            <person name="Miyauchi S."/>
            <person name="Morin E."/>
            <person name="Drula E."/>
            <person name="Courty P.E."/>
            <person name="Chicoki N."/>
            <person name="Fauchery L."/>
            <person name="Kohler A."/>
            <person name="Kuo A."/>
            <person name="Labutti K."/>
            <person name="Pangilinan J."/>
            <person name="Lipzen A."/>
            <person name="Riley R."/>
            <person name="Andreopoulos W."/>
            <person name="He G."/>
            <person name="Johnson J."/>
            <person name="Barry K.W."/>
            <person name="Grigoriev I.V."/>
            <person name="Nagy L."/>
            <person name="Hibbett D."/>
            <person name="Henrissat B."/>
            <person name="Matheny P.B."/>
            <person name="Labbe J."/>
            <person name="Martin F."/>
        </authorList>
    </citation>
    <scope>NUCLEOTIDE SEQUENCE</scope>
    <source>
        <strain evidence="1">FP105234-sp</strain>
    </source>
</reference>
<name>A0ACB8R9K9_9AGAM</name>
<comment type="caution">
    <text evidence="1">The sequence shown here is derived from an EMBL/GenBank/DDBJ whole genome shotgun (WGS) entry which is preliminary data.</text>
</comment>
<reference evidence="1" key="2">
    <citation type="journal article" date="2022" name="New Phytol.">
        <title>Evolutionary transition to the ectomycorrhizal habit in the genomes of a hyperdiverse lineage of mushroom-forming fungi.</title>
        <authorList>
            <person name="Looney B."/>
            <person name="Miyauchi S."/>
            <person name="Morin E."/>
            <person name="Drula E."/>
            <person name="Courty P.E."/>
            <person name="Kohler A."/>
            <person name="Kuo A."/>
            <person name="LaButti K."/>
            <person name="Pangilinan J."/>
            <person name="Lipzen A."/>
            <person name="Riley R."/>
            <person name="Andreopoulos W."/>
            <person name="He G."/>
            <person name="Johnson J."/>
            <person name="Nolan M."/>
            <person name="Tritt A."/>
            <person name="Barry K.W."/>
            <person name="Grigoriev I.V."/>
            <person name="Nagy L.G."/>
            <person name="Hibbett D."/>
            <person name="Henrissat B."/>
            <person name="Matheny P.B."/>
            <person name="Labbe J."/>
            <person name="Martin F.M."/>
        </authorList>
    </citation>
    <scope>NUCLEOTIDE SEQUENCE</scope>
    <source>
        <strain evidence="1">FP105234-sp</strain>
    </source>
</reference>
<dbReference type="EMBL" id="MU276169">
    <property type="protein sequence ID" value="KAI0040769.1"/>
    <property type="molecule type" value="Genomic_DNA"/>
</dbReference>
<accession>A0ACB8R9K9</accession>
<evidence type="ECO:0000313" key="1">
    <source>
        <dbReference type="EMBL" id="KAI0040769.1"/>
    </source>
</evidence>
<sequence length="540" mass="57872">MRCTPGPWAAPDLQIVANHTALRELCASPLTSQCHDASPNPSSTGTFAANFSTPPRISARRRALSTSAELSKTRDREMPTQSRCVGEYGRKPACLPQILREQPDGKADSSPATQPASAMNFAGASFGVLSTDGEAWLLEKSRSPLRGPDTFLKIRPLKPILINRGIEGKRLAHPPTSALSIPACSMSDASRVSDLQQSPASRNGPRPLPQPPSDALAPAACPSPELGASGEPLTLYYLMKMGPTIRLYDKWDELVSALSRGASCHYDVYTNLMDACNAWLHVLQPHYAEAAAWAFAHQSEYLAAHGVNASVAASPRSTSPPPSTPAATDASLEKSDAYEDHLATYFVHGQHVDVPVSRSIHVQEELAADGTGSASVESDGSASPRSLSPPPFMAPPSPALLAGGLSSPSVESLGGFSLQGMIRRARVDSATPGNAWYGVVRGFTTGVLQGPYEYMVEDAVVGYNGTFYRGFQERRAAYNWYMEHRKLPPLPPPNECRCRAIRTTAMNTPASDPYHGHEPPAPSSDPYHGHGLLSRGFVVR</sequence>
<dbReference type="Proteomes" id="UP000814033">
    <property type="component" value="Unassembled WGS sequence"/>
</dbReference>
<gene>
    <name evidence="1" type="ORF">FA95DRAFT_1576761</name>
</gene>
<protein>
    <submittedName>
        <fullName evidence="1">Uncharacterized protein</fullName>
    </submittedName>
</protein>
<proteinExistence type="predicted"/>
<keyword evidence="2" id="KW-1185">Reference proteome</keyword>